<reference evidence="11 12" key="1">
    <citation type="submission" date="2020-08" db="EMBL/GenBank/DDBJ databases">
        <title>Description of novel Flavobacterium F-400 isolate.</title>
        <authorList>
            <person name="Saticioglu I."/>
            <person name="Duman M."/>
            <person name="Altun S."/>
        </authorList>
    </citation>
    <scope>NUCLEOTIDE SEQUENCE [LARGE SCALE GENOMIC DNA]</scope>
    <source>
        <strain evidence="11 12">F-400</strain>
    </source>
</reference>
<keyword evidence="12" id="KW-1185">Reference proteome</keyword>
<evidence type="ECO:0000256" key="8">
    <source>
        <dbReference type="SAM" id="MobiDB-lite"/>
    </source>
</evidence>
<dbReference type="RefSeq" id="WP_166136685.1">
    <property type="nucleotide sequence ID" value="NZ_JAAOBY010000005.1"/>
</dbReference>
<organism evidence="11 12">
    <name type="scientific">Flavobacterium turcicum</name>
    <dbReference type="NCBI Taxonomy" id="2764718"/>
    <lineage>
        <taxon>Bacteria</taxon>
        <taxon>Pseudomonadati</taxon>
        <taxon>Bacteroidota</taxon>
        <taxon>Flavobacteriia</taxon>
        <taxon>Flavobacteriales</taxon>
        <taxon>Flavobacteriaceae</taxon>
        <taxon>Flavobacterium</taxon>
    </lineage>
</organism>
<protein>
    <submittedName>
        <fullName evidence="11">T9SS sorting signal type C domain-containing protein</fullName>
    </submittedName>
</protein>
<dbReference type="Proteomes" id="UP000621670">
    <property type="component" value="Unassembled WGS sequence"/>
</dbReference>
<keyword evidence="4" id="KW-0378">Hydrolase</keyword>
<dbReference type="Pfam" id="PF23237">
    <property type="entry name" value="HYR_4C"/>
    <property type="match status" value="1"/>
</dbReference>
<dbReference type="PROSITE" id="PS52035">
    <property type="entry name" value="PEPTIDASE_M14"/>
    <property type="match status" value="1"/>
</dbReference>
<dbReference type="InterPro" id="IPR013783">
    <property type="entry name" value="Ig-like_fold"/>
</dbReference>
<evidence type="ECO:0000256" key="2">
    <source>
        <dbReference type="ARBA" id="ARBA00005988"/>
    </source>
</evidence>
<comment type="similarity">
    <text evidence="2 7">Belongs to the peptidase M14 family.</text>
</comment>
<dbReference type="InterPro" id="IPR000834">
    <property type="entry name" value="Peptidase_M14"/>
</dbReference>
<dbReference type="SMART" id="SM00631">
    <property type="entry name" value="Zn_pept"/>
    <property type="match status" value="1"/>
</dbReference>
<dbReference type="SUPFAM" id="SSF53187">
    <property type="entry name" value="Zn-dependent exopeptidases"/>
    <property type="match status" value="1"/>
</dbReference>
<evidence type="ECO:0000313" key="11">
    <source>
        <dbReference type="EMBL" id="MBC5863511.1"/>
    </source>
</evidence>
<feature type="chain" id="PRO_5046697138" evidence="9">
    <location>
        <begin position="22"/>
        <end position="1538"/>
    </location>
</feature>
<evidence type="ECO:0000256" key="3">
    <source>
        <dbReference type="ARBA" id="ARBA00022670"/>
    </source>
</evidence>
<dbReference type="CDD" id="cd03859">
    <property type="entry name" value="M14_CPT"/>
    <property type="match status" value="1"/>
</dbReference>
<feature type="signal peptide" evidence="9">
    <location>
        <begin position="1"/>
        <end position="21"/>
    </location>
</feature>
<dbReference type="Gene3D" id="3.40.630.10">
    <property type="entry name" value="Zn peptidases"/>
    <property type="match status" value="1"/>
</dbReference>
<dbReference type="InterPro" id="IPR033810">
    <property type="entry name" value="Carboxypeptidase_T"/>
</dbReference>
<evidence type="ECO:0000256" key="9">
    <source>
        <dbReference type="SAM" id="SignalP"/>
    </source>
</evidence>
<feature type="compositionally biased region" description="Polar residues" evidence="8">
    <location>
        <begin position="703"/>
        <end position="722"/>
    </location>
</feature>
<evidence type="ECO:0000256" key="4">
    <source>
        <dbReference type="ARBA" id="ARBA00022801"/>
    </source>
</evidence>
<keyword evidence="9" id="KW-0732">Signal</keyword>
<evidence type="ECO:0000259" key="10">
    <source>
        <dbReference type="PROSITE" id="PS52035"/>
    </source>
</evidence>
<feature type="active site" description="Proton donor/acceptor" evidence="7">
    <location>
        <position position="453"/>
    </location>
</feature>
<comment type="cofactor">
    <cofactor evidence="1">
        <name>Zn(2+)</name>
        <dbReference type="ChEBI" id="CHEBI:29105"/>
    </cofactor>
</comment>
<sequence>MKKNYFLLTLLVLLLNQMSFGQSTPPAKRITIIKPTSKQLLKIKEIGIDLSCGAVFIDNNLTLELDAQELNALDANSIKYKVNINDLKAHYEKLTLTELPKAKMELENLKTISRNSQKSLSTKTTTVNNFIQYEGSTEIDWATPQNFQLGSMAGCLTYAQVLEQLDLMRTKYPNLISAKTDASPTNQKTHGNAFTNGGVYQTWPGQTIYFVRISDNPDVVEANEPESMYSGMTHSREVSSLMNLMYYMWYVLENYSTDPGIKNLVDNHQMYFIPVVNPDGLKWNEQIAPSGGGLQRKNLNPTANPGNNNARGVDLNRNFNYFWGGDARYAGGSSPTQSDQTYRGIAAASEPETKIISAFALSRNFKTAINHHAFQNNIPHAYNGYPAAPSSGRENEYAKFCQDLTRFNRYIYGEAPDILTIANGDLSDWLLGGVADVNGSTGSGKQVLALAPENGAATGEGDFWPSPSLIPTIAKRAMRMNFVNAYYSGKFAQLHDLNTSDITTTSGDLKFGLEYLGQTLGNLTLTVTPVSANITSITSPPVQTGWTKLAQRTLTAAFELDPNIKDNEVIEFKVSLSNDDGYVMYETTIVKNYNPTVIFANNPDATNIAAWTSTPASSWGTTSDAFSGTTALTDSPAGAYTNNLSKTLRLTNSVNLSGAAAAVVQFYAKWDLERNFDYVQLQGSTDGTNWVPLNGKYTKPGASPSTTPYNSAASTNTSTGKTATDRDNQPDGQPVYEADTMDKWVMEEIYISPTENSFLHNSSTARFRFLFDSDNSNRRDGYSTTFDGFVFDDFKVVKIPSAPPVAICKTATVGLDSSGNATLLPAAVNNNSTDDVAITTITVSPNTFNCTHIGTPQTVTLSVTDADGQTRTCTTTVTIVDNLNPVPTVTTLTTLTAQCSMTPTAPTALDNCSGTITGTTTTSFPITNQGTTVVTWTYTDANGNSSNQTQNVTIDDTIAPAVPTLASISGQCSVTPTAPTTTDNCAGTITGTTTTTFPITETTAITWTFNDGNGQQVTANQTVTIGSTTWNGTNWSAGIPVAGTNAIINGNLTITENITACNLTVNNTAVVLVKSGFNLNIFGNVTVASGATLTFENNANLIQSKNTNGNTGNIIVNRKTSPLMLLDYVLWSSPVASQQLQAFSPATLSNRFYTYNPATNLYNAIASTNPFSTGKAYLIRMPNTHPTTPTIWDGQFRGVPNNGTYTISVSANAFNAIGNPYPSTVNANTFISTNNLTEPLYFWRKTNNSATTSYATYTTAGGTANAGGASSIIPNGIIQVGQGFIVKSPTSAITFNNGMRLLNNDDQFLRTNNSSTHRIWLNLNKENTAINQMMIAYLPKATTGIDATIDGRYINDNSTALNSLINNEEFVIQGRGIPFENTDTVPLSFKTSAAGDFSIAIDHVDGLFLGDQAIYINDKVTGLTHDLKKSAYTFSATAGIFNDRFNIVYKTDATLGLPENVAANDIIVYNENGVINIKSSKTAIKSIKVFDIRGRMLFEKNGINNTSTSLARFTAANQTLIIQITSEHNQSVSKKLIY</sequence>
<evidence type="ECO:0000256" key="7">
    <source>
        <dbReference type="PROSITE-ProRule" id="PRU01379"/>
    </source>
</evidence>
<feature type="domain" description="Peptidase M14" evidence="10">
    <location>
        <begin position="154"/>
        <end position="487"/>
    </location>
</feature>
<feature type="region of interest" description="Disordered" evidence="8">
    <location>
        <begin position="695"/>
        <end position="735"/>
    </location>
</feature>
<keyword evidence="3" id="KW-0645">Protease</keyword>
<dbReference type="PANTHER" id="PTHR11705">
    <property type="entry name" value="PROTEASE FAMILY M14 CARBOXYPEPTIDASE A,B"/>
    <property type="match status" value="1"/>
</dbReference>
<evidence type="ECO:0000313" key="12">
    <source>
        <dbReference type="Proteomes" id="UP000621670"/>
    </source>
</evidence>
<accession>A0ABR7JG80</accession>
<dbReference type="InterPro" id="IPR057078">
    <property type="entry name" value="HYR-4C"/>
</dbReference>
<dbReference type="EMBL" id="JACRUM010000004">
    <property type="protein sequence ID" value="MBC5863511.1"/>
    <property type="molecule type" value="Genomic_DNA"/>
</dbReference>
<keyword evidence="5" id="KW-0862">Zinc</keyword>
<dbReference type="Pfam" id="PF00246">
    <property type="entry name" value="Peptidase_M14"/>
    <property type="match status" value="1"/>
</dbReference>
<evidence type="ECO:0000256" key="5">
    <source>
        <dbReference type="ARBA" id="ARBA00022833"/>
    </source>
</evidence>
<name>A0ABR7JG80_9FLAO</name>
<evidence type="ECO:0000256" key="6">
    <source>
        <dbReference type="ARBA" id="ARBA00023049"/>
    </source>
</evidence>
<dbReference type="NCBIfam" id="NF033708">
    <property type="entry name" value="T9SS_Cterm_ChiA"/>
    <property type="match status" value="1"/>
</dbReference>
<keyword evidence="6" id="KW-0482">Metalloprotease</keyword>
<dbReference type="Gene3D" id="2.60.40.10">
    <property type="entry name" value="Immunoglobulins"/>
    <property type="match status" value="1"/>
</dbReference>
<comment type="caution">
    <text evidence="11">The sequence shown here is derived from an EMBL/GenBank/DDBJ whole genome shotgun (WGS) entry which is preliminary data.</text>
</comment>
<evidence type="ECO:0000256" key="1">
    <source>
        <dbReference type="ARBA" id="ARBA00001947"/>
    </source>
</evidence>
<gene>
    <name evidence="11" type="ORF">H8R26_08755</name>
</gene>
<dbReference type="PANTHER" id="PTHR11705:SF143">
    <property type="entry name" value="SLL0236 PROTEIN"/>
    <property type="match status" value="1"/>
</dbReference>
<proteinExistence type="inferred from homology"/>